<dbReference type="EMBL" id="MCFK01005605">
    <property type="protein sequence ID" value="RKF59906.1"/>
    <property type="molecule type" value="Genomic_DNA"/>
</dbReference>
<dbReference type="GO" id="GO:0006891">
    <property type="term" value="P:intra-Golgi vesicle-mediated transport"/>
    <property type="evidence" value="ECO:0007669"/>
    <property type="project" value="InterPro"/>
</dbReference>
<protein>
    <recommendedName>
        <fullName evidence="3">Conserved oligomeric Golgi complex subunit 1</fullName>
    </recommendedName>
</protein>
<keyword evidence="7" id="KW-0472">Membrane</keyword>
<evidence type="ECO:0000256" key="7">
    <source>
        <dbReference type="ARBA" id="ARBA00023136"/>
    </source>
</evidence>
<keyword evidence="6" id="KW-0333">Golgi apparatus</keyword>
<keyword evidence="8" id="KW-0808">Transferase</keyword>
<keyword evidence="4" id="KW-0813">Transport</keyword>
<gene>
    <name evidence="8" type="ORF">OnM2_056012</name>
</gene>
<comment type="similarity">
    <text evidence="2">Belongs to the COG1 family.</text>
</comment>
<dbReference type="GO" id="GO:0015031">
    <property type="term" value="P:protein transport"/>
    <property type="evidence" value="ECO:0007669"/>
    <property type="project" value="UniProtKB-KW"/>
</dbReference>
<comment type="subcellular location">
    <subcellularLocation>
        <location evidence="1">Golgi apparatus membrane</location>
        <topology evidence="1">Peripheral membrane protein</topology>
    </subcellularLocation>
</comment>
<reference evidence="8 9" key="1">
    <citation type="journal article" date="2018" name="BMC Genomics">
        <title>Comparative genome analyses reveal sequence features reflecting distinct modes of host-adaptation between dicot and monocot powdery mildew.</title>
        <authorList>
            <person name="Wu Y."/>
            <person name="Ma X."/>
            <person name="Pan Z."/>
            <person name="Kale S.D."/>
            <person name="Song Y."/>
            <person name="King H."/>
            <person name="Zhang Q."/>
            <person name="Presley C."/>
            <person name="Deng X."/>
            <person name="Wei C.I."/>
            <person name="Xiao S."/>
        </authorList>
    </citation>
    <scope>NUCLEOTIDE SEQUENCE [LARGE SCALE GENOMIC DNA]</scope>
    <source>
        <strain evidence="8">UMSG2</strain>
    </source>
</reference>
<dbReference type="GO" id="GO:0008168">
    <property type="term" value="F:methyltransferase activity"/>
    <property type="evidence" value="ECO:0007669"/>
    <property type="project" value="UniProtKB-KW"/>
</dbReference>
<dbReference type="GO" id="GO:0032259">
    <property type="term" value="P:methylation"/>
    <property type="evidence" value="ECO:0007669"/>
    <property type="project" value="UniProtKB-KW"/>
</dbReference>
<keyword evidence="8" id="KW-0489">Methyltransferase</keyword>
<dbReference type="GO" id="GO:0017119">
    <property type="term" value="C:Golgi transport complex"/>
    <property type="evidence" value="ECO:0007669"/>
    <property type="project" value="InterPro"/>
</dbReference>
<dbReference type="InterPro" id="IPR033370">
    <property type="entry name" value="COG1"/>
</dbReference>
<evidence type="ECO:0000256" key="4">
    <source>
        <dbReference type="ARBA" id="ARBA00022448"/>
    </source>
</evidence>
<comment type="caution">
    <text evidence="8">The sequence shown here is derived from an EMBL/GenBank/DDBJ whole genome shotgun (WGS) entry which is preliminary data.</text>
</comment>
<dbReference type="Pfam" id="PF08700">
    <property type="entry name" value="VPS51_Exo84_N"/>
    <property type="match status" value="1"/>
</dbReference>
<keyword evidence="9" id="KW-1185">Reference proteome</keyword>
<evidence type="ECO:0000256" key="6">
    <source>
        <dbReference type="ARBA" id="ARBA00023034"/>
    </source>
</evidence>
<dbReference type="AlphaFoldDB" id="A0A420HR67"/>
<evidence type="ECO:0000256" key="1">
    <source>
        <dbReference type="ARBA" id="ARBA00004395"/>
    </source>
</evidence>
<sequence>MTSNKPRDLSECRTVSEIFSHSLPQVRQVHRNLTVELDEKKSRLRTLVGGSYRQLLGTADTISHMNEVIRIAEENLTRVSHACRKSSIDDLATGLNKFYKRQKKGKQVGQLQWFARVKALDLQILTVRKLLHKNEAGNDSDNRETPLILAVRIHVISTLLLRSVEELEYQESESCQRLVLEIRRKLDAQHCKLLDAIEKALKRDVKNSQESITQSLTAYSLTTNSDIIDVLGYFLDLREAVVANYFTEDSQNISTGVVKAIILFAWTLLDTPIIFSRGLSKNLSSLKVKPFLKDKSIKDIEELRLDEFENWLSDIVLCYRPGINHEIVDKSLTVDILKAWETKISKLILQKLSKLIESQVDLKTLIDMRNKIFNAWIEEGEKIENVDILLFLRELRNVINGSIFRIIQQRCEGLLHVFKEIKITVASWEPGVNNKQASLWDKSILEIDVSNGADLFKKSIIARKNGRNDTVLRVFLSYQKWRESVDEILLYIDQIKSQKWYSDYEDIEEDMNVVVRCDMLNIEDSQLLQQHLDLGLSKAFKEMQEEIESLIALNEKNTNLGQISIYIFRIIRDIRSNLPPNNDIQGFGITMFNFLYDKLALTVIGDSILVFIEAIEKQRITGRVLWEGDPELTVQPSPAAFKLLYNLAINMAKAGHDLWTPNAILVLKRLLSDQLINRWNEALKEKFKDEENATNIESQNKENLKSNNLIKEIMIQAFFDYSLILNRAFRHDDLASNTSITNLEALIISRGELNVPMQERISESALNYWKKTHLLFGILE</sequence>
<dbReference type="PANTHER" id="PTHR31658:SF0">
    <property type="entry name" value="CONSERVED OLIGOMERIC GOLGI COMPLEX SUBUNIT 1"/>
    <property type="match status" value="1"/>
</dbReference>
<proteinExistence type="inferred from homology"/>
<dbReference type="GO" id="GO:0000139">
    <property type="term" value="C:Golgi membrane"/>
    <property type="evidence" value="ECO:0007669"/>
    <property type="project" value="UniProtKB-SubCell"/>
</dbReference>
<organism evidence="8 9">
    <name type="scientific">Erysiphe neolycopersici</name>
    <dbReference type="NCBI Taxonomy" id="212602"/>
    <lineage>
        <taxon>Eukaryota</taxon>
        <taxon>Fungi</taxon>
        <taxon>Dikarya</taxon>
        <taxon>Ascomycota</taxon>
        <taxon>Pezizomycotina</taxon>
        <taxon>Leotiomycetes</taxon>
        <taxon>Erysiphales</taxon>
        <taxon>Erysiphaceae</taxon>
        <taxon>Erysiphe</taxon>
    </lineage>
</organism>
<evidence type="ECO:0000313" key="9">
    <source>
        <dbReference type="Proteomes" id="UP000286134"/>
    </source>
</evidence>
<dbReference type="STRING" id="212602.A0A420HR67"/>
<evidence type="ECO:0000256" key="3">
    <source>
        <dbReference type="ARBA" id="ARBA00020978"/>
    </source>
</evidence>
<dbReference type="Proteomes" id="UP000286134">
    <property type="component" value="Unassembled WGS sequence"/>
</dbReference>
<accession>A0A420HR67</accession>
<evidence type="ECO:0000256" key="2">
    <source>
        <dbReference type="ARBA" id="ARBA00006653"/>
    </source>
</evidence>
<dbReference type="OrthoDB" id="46189at2759"/>
<dbReference type="PANTHER" id="PTHR31658">
    <property type="entry name" value="CONSERVED OLIGOMERIC GOLGI COMPLEX SUBUNIT 1"/>
    <property type="match status" value="1"/>
</dbReference>
<keyword evidence="5" id="KW-0653">Protein transport</keyword>
<evidence type="ECO:0000313" key="8">
    <source>
        <dbReference type="EMBL" id="RKF59906.1"/>
    </source>
</evidence>
<evidence type="ECO:0000256" key="5">
    <source>
        <dbReference type="ARBA" id="ARBA00022927"/>
    </source>
</evidence>
<name>A0A420HR67_9PEZI</name>